<gene>
    <name evidence="1" type="ORF">MNB_SV-13-1302</name>
</gene>
<evidence type="ECO:0000313" key="1">
    <source>
        <dbReference type="EMBL" id="SFV64013.1"/>
    </source>
</evidence>
<proteinExistence type="predicted"/>
<dbReference type="AlphaFoldDB" id="A0A1W1CE86"/>
<name>A0A1W1CE86_9ZZZZ</name>
<protein>
    <recommendedName>
        <fullName evidence="2">Ribbon-helix-helix protein CopG domain-containing protein</fullName>
    </recommendedName>
</protein>
<accession>A0A1W1CE86</accession>
<organism evidence="1">
    <name type="scientific">hydrothermal vent metagenome</name>
    <dbReference type="NCBI Taxonomy" id="652676"/>
    <lineage>
        <taxon>unclassified sequences</taxon>
        <taxon>metagenomes</taxon>
        <taxon>ecological metagenomes</taxon>
    </lineage>
</organism>
<reference evidence="1" key="1">
    <citation type="submission" date="2016-10" db="EMBL/GenBank/DDBJ databases">
        <authorList>
            <person name="de Groot N.N."/>
        </authorList>
    </citation>
    <scope>NUCLEOTIDE SEQUENCE</scope>
</reference>
<sequence>MVNSYSSNSFEKVTFNIPTELKEQVMVLKDELKVSLSSIYNEAIAYYLKQKELDKWQKGVSLALQDKEYMALSKELGNDNGDIYEY</sequence>
<dbReference type="EMBL" id="FPHM01000083">
    <property type="protein sequence ID" value="SFV64013.1"/>
    <property type="molecule type" value="Genomic_DNA"/>
</dbReference>
<evidence type="ECO:0008006" key="2">
    <source>
        <dbReference type="Google" id="ProtNLM"/>
    </source>
</evidence>